<evidence type="ECO:0000313" key="3">
    <source>
        <dbReference type="Proteomes" id="UP000261540"/>
    </source>
</evidence>
<protein>
    <recommendedName>
        <fullName evidence="4">Accumulation-associated protein</fullName>
    </recommendedName>
</protein>
<name>A0A3B3RM17_9TELE</name>
<keyword evidence="3" id="KW-1185">Reference proteome</keyword>
<organism evidence="2 3">
    <name type="scientific">Paramormyrops kingsleyae</name>
    <dbReference type="NCBI Taxonomy" id="1676925"/>
    <lineage>
        <taxon>Eukaryota</taxon>
        <taxon>Metazoa</taxon>
        <taxon>Chordata</taxon>
        <taxon>Craniata</taxon>
        <taxon>Vertebrata</taxon>
        <taxon>Euteleostomi</taxon>
        <taxon>Actinopterygii</taxon>
        <taxon>Neopterygii</taxon>
        <taxon>Teleostei</taxon>
        <taxon>Osteoglossocephala</taxon>
        <taxon>Osteoglossomorpha</taxon>
        <taxon>Osteoglossiformes</taxon>
        <taxon>Mormyridae</taxon>
        <taxon>Paramormyrops</taxon>
    </lineage>
</organism>
<evidence type="ECO:0000313" key="2">
    <source>
        <dbReference type="Ensembl" id="ENSPKIP00000019338.1"/>
    </source>
</evidence>
<reference evidence="2" key="2">
    <citation type="submission" date="2025-09" db="UniProtKB">
        <authorList>
            <consortium name="Ensembl"/>
        </authorList>
    </citation>
    <scope>IDENTIFICATION</scope>
</reference>
<dbReference type="Ensembl" id="ENSPKIT00000036185.1">
    <property type="protein sequence ID" value="ENSPKIP00000019338.1"/>
    <property type="gene ID" value="ENSPKIG00000004549.1"/>
</dbReference>
<sequence length="94" mass="9823">HCLLSHLFKEIQRNYPNFQLSFLPCRTHFTLPCSPFIPVGPGMPSRPPGPFSPEGPGSPVLPGRPCGPTGPSVPGGPGAPSKPFGPEMPGIPEA</sequence>
<feature type="compositionally biased region" description="Pro residues" evidence="1">
    <location>
        <begin position="44"/>
        <end position="53"/>
    </location>
</feature>
<feature type="region of interest" description="Disordered" evidence="1">
    <location>
        <begin position="40"/>
        <end position="94"/>
    </location>
</feature>
<proteinExistence type="predicted"/>
<reference evidence="2" key="1">
    <citation type="submission" date="2025-08" db="UniProtKB">
        <authorList>
            <consortium name="Ensembl"/>
        </authorList>
    </citation>
    <scope>IDENTIFICATION</scope>
</reference>
<evidence type="ECO:0008006" key="4">
    <source>
        <dbReference type="Google" id="ProtNLM"/>
    </source>
</evidence>
<evidence type="ECO:0000256" key="1">
    <source>
        <dbReference type="SAM" id="MobiDB-lite"/>
    </source>
</evidence>
<accession>A0A3B3RM17</accession>
<dbReference type="Proteomes" id="UP000261540">
    <property type="component" value="Unplaced"/>
</dbReference>
<dbReference type="AlphaFoldDB" id="A0A3B3RM17"/>